<reference evidence="7 8" key="1">
    <citation type="journal article" date="2015" name="Int J Genomics">
        <title>Comparative Genomics Revealed Genetic Diversity and Species/Strain-Level Differences in Carbohydrate Metabolism of Three Probiotic Bifidobacterial Species.</title>
        <authorList>
            <person name="Odamaki T."/>
            <person name="Horigome A."/>
            <person name="Sugahara H."/>
            <person name="Hashikura N."/>
            <person name="Minami J."/>
            <person name="Xiao J.Z."/>
            <person name="Abe F."/>
        </authorList>
    </citation>
    <scope>NUCLEOTIDE SEQUENCE [LARGE SCALE GENOMIC DNA]</scope>
    <source>
        <strain evidence="7 8">MCC 0483</strain>
    </source>
</reference>
<dbReference type="Proteomes" id="UP000037239">
    <property type="component" value="Unassembled WGS sequence"/>
</dbReference>
<dbReference type="PANTHER" id="PTHR12867:SF6">
    <property type="entry name" value="N-ACETYLGLUCOSAMINYLDIPHOSPHODOLICHOL N-ACETYLGLUCOSAMINYLTRANSFERASE"/>
    <property type="match status" value="1"/>
</dbReference>
<evidence type="ECO:0000256" key="1">
    <source>
        <dbReference type="ARBA" id="ARBA00004240"/>
    </source>
</evidence>
<name>A0AB34T7Y3_9BIFI</name>
<evidence type="ECO:0000256" key="3">
    <source>
        <dbReference type="ARBA" id="ARBA00022676"/>
    </source>
</evidence>
<evidence type="ECO:0000256" key="2">
    <source>
        <dbReference type="ARBA" id="ARBA00006962"/>
    </source>
</evidence>
<dbReference type="RefSeq" id="WP_052826532.1">
    <property type="nucleotide sequence ID" value="NZ_AWFK01000011.1"/>
</dbReference>
<gene>
    <name evidence="7" type="ORF">BAAM0483_06900</name>
</gene>
<evidence type="ECO:0000256" key="4">
    <source>
        <dbReference type="ARBA" id="ARBA00022679"/>
    </source>
</evidence>
<comment type="caution">
    <text evidence="7">The sequence shown here is derived from an EMBL/GenBank/DDBJ whole genome shotgun (WGS) entry which is preliminary data.</text>
</comment>
<keyword evidence="5" id="KW-0256">Endoplasmic reticulum</keyword>
<comment type="similarity">
    <text evidence="2">Belongs to the glycosyltransferase 28 family.</text>
</comment>
<proteinExistence type="inferred from homology"/>
<dbReference type="Pfam" id="PF04101">
    <property type="entry name" value="Glyco_tran_28_C"/>
    <property type="match status" value="1"/>
</dbReference>
<dbReference type="Gene3D" id="3.40.50.2000">
    <property type="entry name" value="Glycogen Phosphorylase B"/>
    <property type="match status" value="1"/>
</dbReference>
<keyword evidence="3" id="KW-0328">Glycosyltransferase</keyword>
<evidence type="ECO:0000313" key="7">
    <source>
        <dbReference type="EMBL" id="KOA48841.1"/>
    </source>
</evidence>
<evidence type="ECO:0000259" key="6">
    <source>
        <dbReference type="Pfam" id="PF04101"/>
    </source>
</evidence>
<comment type="subcellular location">
    <subcellularLocation>
        <location evidence="1">Endoplasmic reticulum</location>
    </subcellularLocation>
</comment>
<dbReference type="InterPro" id="IPR007235">
    <property type="entry name" value="Glyco_trans_28_C"/>
</dbReference>
<dbReference type="AlphaFoldDB" id="A0AB34T7Y3"/>
<sequence>MIFVTVGTHEQSFNRLIKKVDQLIESGVISEPVIMQTGFSTYEPKHAEWHKLLPYSQILDNVKNARIVITHGGPASFLLPLQFGKIPIVVPRRLQYNEHVNDHQAEFAKAVAQRMKNIIIVEDIAELRDTIQNYDSLVLSMQDNELQSNNARFNKEFESIVKSMFTEENK</sequence>
<dbReference type="GO" id="GO:0016758">
    <property type="term" value="F:hexosyltransferase activity"/>
    <property type="evidence" value="ECO:0007669"/>
    <property type="project" value="InterPro"/>
</dbReference>
<evidence type="ECO:0000313" key="8">
    <source>
        <dbReference type="Proteomes" id="UP000037239"/>
    </source>
</evidence>
<protein>
    <recommendedName>
        <fullName evidence="6">Glycosyl transferase family 28 C-terminal domain-containing protein</fullName>
    </recommendedName>
</protein>
<organism evidence="7 8">
    <name type="scientific">Bifidobacterium animalis subsp. animalis MCC 0483</name>
    <dbReference type="NCBI Taxonomy" id="1365955"/>
    <lineage>
        <taxon>Bacteria</taxon>
        <taxon>Bacillati</taxon>
        <taxon>Actinomycetota</taxon>
        <taxon>Actinomycetes</taxon>
        <taxon>Bifidobacteriales</taxon>
        <taxon>Bifidobacteriaceae</taxon>
        <taxon>Bifidobacterium</taxon>
    </lineage>
</organism>
<dbReference type="PANTHER" id="PTHR12867">
    <property type="entry name" value="GLYCOSYL TRANSFERASE-RELATED"/>
    <property type="match status" value="1"/>
</dbReference>
<feature type="domain" description="Glycosyl transferase family 28 C-terminal" evidence="6">
    <location>
        <begin position="1"/>
        <end position="134"/>
    </location>
</feature>
<dbReference type="EMBL" id="AWFK01000011">
    <property type="protein sequence ID" value="KOA48841.1"/>
    <property type="molecule type" value="Genomic_DNA"/>
</dbReference>
<accession>A0AB34T7Y3</accession>
<dbReference type="GO" id="GO:0006488">
    <property type="term" value="P:dolichol-linked oligosaccharide biosynthetic process"/>
    <property type="evidence" value="ECO:0007669"/>
    <property type="project" value="InterPro"/>
</dbReference>
<keyword evidence="4" id="KW-0808">Transferase</keyword>
<dbReference type="InterPro" id="IPR039042">
    <property type="entry name" value="Alg13-like"/>
</dbReference>
<evidence type="ECO:0000256" key="5">
    <source>
        <dbReference type="ARBA" id="ARBA00022824"/>
    </source>
</evidence>